<accession>A0A0C9V7P4</accession>
<dbReference type="InterPro" id="IPR011009">
    <property type="entry name" value="Kinase-like_dom_sf"/>
</dbReference>
<evidence type="ECO:0000313" key="2">
    <source>
        <dbReference type="Proteomes" id="UP000054279"/>
    </source>
</evidence>
<dbReference type="SUPFAM" id="SSF56112">
    <property type="entry name" value="Protein kinase-like (PK-like)"/>
    <property type="match status" value="1"/>
</dbReference>
<keyword evidence="2" id="KW-1185">Reference proteome</keyword>
<name>A0A0C9V7P4_SPHS4</name>
<sequence length="125" mass="14178">MSSSRSSSPSPHDELWNVANPDMDALDIIVTQHFHADRLERVALGDGGYGRAFIYTFNNGRQVVAKVVLPVRPVFKTESEVAAMMLVKEKTSLPVPDVYFIFKERDLLIALKTYQTRKGIELRRI</sequence>
<organism evidence="1 2">
    <name type="scientific">Sphaerobolus stellatus (strain SS14)</name>
    <dbReference type="NCBI Taxonomy" id="990650"/>
    <lineage>
        <taxon>Eukaryota</taxon>
        <taxon>Fungi</taxon>
        <taxon>Dikarya</taxon>
        <taxon>Basidiomycota</taxon>
        <taxon>Agaricomycotina</taxon>
        <taxon>Agaricomycetes</taxon>
        <taxon>Phallomycetidae</taxon>
        <taxon>Geastrales</taxon>
        <taxon>Sphaerobolaceae</taxon>
        <taxon>Sphaerobolus</taxon>
    </lineage>
</organism>
<dbReference type="EMBL" id="KN837126">
    <property type="protein sequence ID" value="KIJ43049.1"/>
    <property type="molecule type" value="Genomic_DNA"/>
</dbReference>
<evidence type="ECO:0000313" key="1">
    <source>
        <dbReference type="EMBL" id="KIJ43049.1"/>
    </source>
</evidence>
<proteinExistence type="predicted"/>
<protein>
    <submittedName>
        <fullName evidence="1">Uncharacterized protein</fullName>
    </submittedName>
</protein>
<dbReference type="Proteomes" id="UP000054279">
    <property type="component" value="Unassembled WGS sequence"/>
</dbReference>
<dbReference type="AlphaFoldDB" id="A0A0C9V7P4"/>
<dbReference type="HOGENOM" id="CLU_1994070_0_0_1"/>
<gene>
    <name evidence="1" type="ORF">M422DRAFT_253839</name>
</gene>
<reference evidence="1 2" key="1">
    <citation type="submission" date="2014-06" db="EMBL/GenBank/DDBJ databases">
        <title>Evolutionary Origins and Diversification of the Mycorrhizal Mutualists.</title>
        <authorList>
            <consortium name="DOE Joint Genome Institute"/>
            <consortium name="Mycorrhizal Genomics Consortium"/>
            <person name="Kohler A."/>
            <person name="Kuo A."/>
            <person name="Nagy L.G."/>
            <person name="Floudas D."/>
            <person name="Copeland A."/>
            <person name="Barry K.W."/>
            <person name="Cichocki N."/>
            <person name="Veneault-Fourrey C."/>
            <person name="LaButti K."/>
            <person name="Lindquist E.A."/>
            <person name="Lipzen A."/>
            <person name="Lundell T."/>
            <person name="Morin E."/>
            <person name="Murat C."/>
            <person name="Riley R."/>
            <person name="Ohm R."/>
            <person name="Sun H."/>
            <person name="Tunlid A."/>
            <person name="Henrissat B."/>
            <person name="Grigoriev I.V."/>
            <person name="Hibbett D.S."/>
            <person name="Martin F."/>
        </authorList>
    </citation>
    <scope>NUCLEOTIDE SEQUENCE [LARGE SCALE GENOMIC DNA]</scope>
    <source>
        <strain evidence="1 2">SS14</strain>
    </source>
</reference>